<sequence length="706" mass="74465">MALFALWREDQATGSAASLRTRLRDTAHIVPQCEHFMPVATGGGRWQVAALATATRFYPAAAQFWSDGQEACVIHGLIWRIAGERAALLDAAEVAALLDRPGKALPTDVAGEFAVARLHACGTLTAFSDAAGLHQLFRRADRPAMIANRARWLAELGQDGVADPGLWTSTIGYRVGTATGWRGVSQLPQARMLVSGPGGAALRAIADPAAAVGGERGFDEALLDEGMAQGRAAIRLAAGDGRLDLPITGGKDSRAVLALALSAGLGERLTLFTRGHDGHPDIAAGRTIAAALGLPHRREPPLGSDIATDWTVDHFAAEMAALAWQSDGGIGGWDLITGAKLGQDTLVTGHMGEVLKAYAKRAPTADGDPIALVRLQAPFDPLGLLLPGARAALAEELADGFAVMRRAGATDADLPDLFYYRNRVPNWLGGIRAIKSFERQPVMPLGAPALQALAFRMTAAERKAERAHYEIVRRAAPALLALPFAHQSWDASLAAQQTAPLVAAAGTKLFGTWQYSINRNAGVRAFLSDILGRAEGRLWEGLDRGALLTALRERRFDYFDGIQLLGLTVAAMHAAGLGRPTRMSERGRQDEPLPEALARLAARPAPRLAGHVDTVERDAAGAMRLGGWLWAPDWPGAAPAIEAHGADGRLLARTGSELPRPDLPDGGAHGFALDIAAEMARPDETITLTGFASADGPAGGRVEAVA</sequence>
<dbReference type="EMBL" id="JAHKRT010000002">
    <property type="protein sequence ID" value="MBU3076998.1"/>
    <property type="molecule type" value="Genomic_DNA"/>
</dbReference>
<dbReference type="RefSeq" id="WP_216320447.1">
    <property type="nucleotide sequence ID" value="NZ_JAHKRT010000002.1"/>
</dbReference>
<organism evidence="1 2">
    <name type="scientific">Sphingomonas quercus</name>
    <dbReference type="NCBI Taxonomy" id="2842451"/>
    <lineage>
        <taxon>Bacteria</taxon>
        <taxon>Pseudomonadati</taxon>
        <taxon>Pseudomonadota</taxon>
        <taxon>Alphaproteobacteria</taxon>
        <taxon>Sphingomonadales</taxon>
        <taxon>Sphingomonadaceae</taxon>
        <taxon>Sphingomonas</taxon>
    </lineage>
</organism>
<comment type="caution">
    <text evidence="1">The sequence shown here is derived from an EMBL/GenBank/DDBJ whole genome shotgun (WGS) entry which is preliminary data.</text>
</comment>
<name>A0ABS6BFC0_9SPHN</name>
<proteinExistence type="predicted"/>
<protein>
    <recommendedName>
        <fullName evidence="3">Asparagine synthetase domain-containing protein</fullName>
    </recommendedName>
</protein>
<evidence type="ECO:0000313" key="2">
    <source>
        <dbReference type="Proteomes" id="UP000776276"/>
    </source>
</evidence>
<keyword evidence="2" id="KW-1185">Reference proteome</keyword>
<evidence type="ECO:0000313" key="1">
    <source>
        <dbReference type="EMBL" id="MBU3076998.1"/>
    </source>
</evidence>
<gene>
    <name evidence="1" type="ORF">KOF26_03895</name>
</gene>
<dbReference type="Proteomes" id="UP000776276">
    <property type="component" value="Unassembled WGS sequence"/>
</dbReference>
<evidence type="ECO:0008006" key="3">
    <source>
        <dbReference type="Google" id="ProtNLM"/>
    </source>
</evidence>
<reference evidence="1 2" key="1">
    <citation type="submission" date="2021-06" db="EMBL/GenBank/DDBJ databases">
        <title>Sphingomonas sp. XMGL2, whole genome shotgun sequencing project.</title>
        <authorList>
            <person name="Zhao G."/>
            <person name="Shen L."/>
        </authorList>
    </citation>
    <scope>NUCLEOTIDE SEQUENCE [LARGE SCALE GENOMIC DNA]</scope>
    <source>
        <strain evidence="1 2">XMGL2</strain>
    </source>
</reference>
<accession>A0ABS6BFC0</accession>